<evidence type="ECO:0000256" key="3">
    <source>
        <dbReference type="ARBA" id="ARBA00022723"/>
    </source>
</evidence>
<dbReference type="SUPFAM" id="SSF53448">
    <property type="entry name" value="Nucleotide-diphospho-sugar transferases"/>
    <property type="match status" value="1"/>
</dbReference>
<dbReference type="PANTHER" id="PTHR19136:SF81">
    <property type="entry name" value="MOLYBDENUM COFACTOR GUANYLYLTRANSFERASE"/>
    <property type="match status" value="1"/>
</dbReference>
<keyword evidence="5 8" id="KW-0460">Magnesium</keyword>
<keyword evidence="10" id="KW-0548">Nucleotidyltransferase</keyword>
<keyword evidence="4 8" id="KW-0547">Nucleotide-binding</keyword>
<feature type="binding site" evidence="8">
    <location>
        <position position="108"/>
    </location>
    <ligand>
        <name>GTP</name>
        <dbReference type="ChEBI" id="CHEBI:37565"/>
    </ligand>
</feature>
<dbReference type="InterPro" id="IPR013482">
    <property type="entry name" value="Molybde_CF_guanTrfase"/>
</dbReference>
<protein>
    <recommendedName>
        <fullName evidence="8">Molybdenum cofactor guanylyltransferase</fullName>
        <shortName evidence="8">MoCo guanylyltransferase</shortName>
        <ecNumber evidence="8">2.7.7.77</ecNumber>
    </recommendedName>
    <alternativeName>
        <fullName evidence="8">GTP:molybdopterin guanylyltransferase</fullName>
    </alternativeName>
    <alternativeName>
        <fullName evidence="8">Mo-MPT guanylyltransferase</fullName>
    </alternativeName>
    <alternativeName>
        <fullName evidence="8">Molybdopterin guanylyltransferase</fullName>
    </alternativeName>
    <alternativeName>
        <fullName evidence="8">Molybdopterin-guanine dinucleotide synthase</fullName>
        <shortName evidence="8">MGD synthase</shortName>
    </alternativeName>
</protein>
<dbReference type="GO" id="GO:0005525">
    <property type="term" value="F:GTP binding"/>
    <property type="evidence" value="ECO:0007669"/>
    <property type="project" value="UniProtKB-UniRule"/>
</dbReference>
<comment type="similarity">
    <text evidence="8">Belongs to the MobA family.</text>
</comment>
<keyword evidence="7 8" id="KW-0501">Molybdenum cofactor biosynthesis</keyword>
<feature type="binding site" evidence="8">
    <location>
        <position position="73"/>
    </location>
    <ligand>
        <name>GTP</name>
        <dbReference type="ChEBI" id="CHEBI:37565"/>
    </ligand>
</feature>
<name>A0A1H8QNN3_9BRAD</name>
<proteinExistence type="inferred from homology"/>
<dbReference type="GO" id="GO:0005737">
    <property type="term" value="C:cytoplasm"/>
    <property type="evidence" value="ECO:0007669"/>
    <property type="project" value="UniProtKB-SubCell"/>
</dbReference>
<organism evidence="10 11">
    <name type="scientific">Rhodopseudomonas pseudopalustris</name>
    <dbReference type="NCBI Taxonomy" id="1513892"/>
    <lineage>
        <taxon>Bacteria</taxon>
        <taxon>Pseudomonadati</taxon>
        <taxon>Pseudomonadota</taxon>
        <taxon>Alphaproteobacteria</taxon>
        <taxon>Hyphomicrobiales</taxon>
        <taxon>Nitrobacteraceae</taxon>
        <taxon>Rhodopseudomonas</taxon>
    </lineage>
</organism>
<sequence length="210" mass="22503">MPMADHPATPAVVLAGGLAQRMGGGDKPLREIAGRSLLARVIDRLAPQCDALALNANGDPARFAGFGLPVIADPVDGFPGPLAGVLAGLDWIAAHRPDAEWMLSAPADCPFLPSDLVVRLHQARLDQQADIAVAASAGRSHPVIALWPCSLQIDLRRALLADDIRKVDRFTARYPRAIVEWPVQPFDPFFNANTPEDVAEAERIALRDSS</sequence>
<feature type="binding site" evidence="8">
    <location>
        <position position="108"/>
    </location>
    <ligand>
        <name>Mg(2+)</name>
        <dbReference type="ChEBI" id="CHEBI:18420"/>
    </ligand>
</feature>
<evidence type="ECO:0000256" key="2">
    <source>
        <dbReference type="ARBA" id="ARBA00022679"/>
    </source>
</evidence>
<dbReference type="CDD" id="cd02503">
    <property type="entry name" value="MobA"/>
    <property type="match status" value="1"/>
</dbReference>
<dbReference type="Gene3D" id="3.90.550.10">
    <property type="entry name" value="Spore Coat Polysaccharide Biosynthesis Protein SpsA, Chain A"/>
    <property type="match status" value="1"/>
</dbReference>
<dbReference type="EMBL" id="FODT01000003">
    <property type="protein sequence ID" value="SEO55433.1"/>
    <property type="molecule type" value="Genomic_DNA"/>
</dbReference>
<dbReference type="GO" id="GO:0061603">
    <property type="term" value="F:molybdenum cofactor guanylyltransferase activity"/>
    <property type="evidence" value="ECO:0007669"/>
    <property type="project" value="UniProtKB-EC"/>
</dbReference>
<gene>
    <name evidence="8" type="primary">mobA</name>
    <name evidence="10" type="ORF">SAMN05444123_103279</name>
</gene>
<evidence type="ECO:0000256" key="4">
    <source>
        <dbReference type="ARBA" id="ARBA00022741"/>
    </source>
</evidence>
<dbReference type="HAMAP" id="MF_00316">
    <property type="entry name" value="MobA"/>
    <property type="match status" value="1"/>
</dbReference>
<dbReference type="Pfam" id="PF12804">
    <property type="entry name" value="NTP_transf_3"/>
    <property type="match status" value="1"/>
</dbReference>
<evidence type="ECO:0000256" key="7">
    <source>
        <dbReference type="ARBA" id="ARBA00023150"/>
    </source>
</evidence>
<keyword evidence="1 8" id="KW-0963">Cytoplasm</keyword>
<dbReference type="InterPro" id="IPR029044">
    <property type="entry name" value="Nucleotide-diphossugar_trans"/>
</dbReference>
<evidence type="ECO:0000256" key="5">
    <source>
        <dbReference type="ARBA" id="ARBA00022842"/>
    </source>
</evidence>
<dbReference type="EC" id="2.7.7.77" evidence="8"/>
<feature type="domain" description="MobA-like NTP transferase" evidence="9">
    <location>
        <begin position="11"/>
        <end position="169"/>
    </location>
</feature>
<dbReference type="Proteomes" id="UP000199615">
    <property type="component" value="Unassembled WGS sequence"/>
</dbReference>
<dbReference type="RefSeq" id="WP_092682838.1">
    <property type="nucleotide sequence ID" value="NZ_FODT01000003.1"/>
</dbReference>
<comment type="subunit">
    <text evidence="8">Monomer.</text>
</comment>
<evidence type="ECO:0000256" key="1">
    <source>
        <dbReference type="ARBA" id="ARBA00022490"/>
    </source>
</evidence>
<evidence type="ECO:0000259" key="9">
    <source>
        <dbReference type="Pfam" id="PF12804"/>
    </source>
</evidence>
<dbReference type="NCBIfam" id="TIGR02665">
    <property type="entry name" value="molyb_mobA"/>
    <property type="match status" value="1"/>
</dbReference>
<accession>A0A1H8QNN3</accession>
<dbReference type="PANTHER" id="PTHR19136">
    <property type="entry name" value="MOLYBDENUM COFACTOR GUANYLYLTRANSFERASE"/>
    <property type="match status" value="1"/>
</dbReference>
<keyword evidence="3 8" id="KW-0479">Metal-binding</keyword>
<reference evidence="11" key="1">
    <citation type="submission" date="2016-10" db="EMBL/GenBank/DDBJ databases">
        <authorList>
            <person name="Varghese N."/>
            <person name="Submissions S."/>
        </authorList>
    </citation>
    <scope>NUCLEOTIDE SEQUENCE [LARGE SCALE GENOMIC DNA]</scope>
    <source>
        <strain evidence="11">DSM 123</strain>
    </source>
</reference>
<dbReference type="AlphaFoldDB" id="A0A1H8QNN3"/>
<comment type="cofactor">
    <cofactor evidence="8">
        <name>Mg(2+)</name>
        <dbReference type="ChEBI" id="CHEBI:18420"/>
    </cofactor>
</comment>
<comment type="catalytic activity">
    <reaction evidence="8">
        <text>Mo-molybdopterin + GTP + H(+) = Mo-molybdopterin guanine dinucleotide + diphosphate</text>
        <dbReference type="Rhea" id="RHEA:34243"/>
        <dbReference type="ChEBI" id="CHEBI:15378"/>
        <dbReference type="ChEBI" id="CHEBI:33019"/>
        <dbReference type="ChEBI" id="CHEBI:37565"/>
        <dbReference type="ChEBI" id="CHEBI:71302"/>
        <dbReference type="ChEBI" id="CHEBI:71310"/>
        <dbReference type="EC" id="2.7.7.77"/>
    </reaction>
</comment>
<dbReference type="InterPro" id="IPR025877">
    <property type="entry name" value="MobA-like_NTP_Trfase"/>
</dbReference>
<evidence type="ECO:0000256" key="8">
    <source>
        <dbReference type="HAMAP-Rule" id="MF_00316"/>
    </source>
</evidence>
<keyword evidence="11" id="KW-1185">Reference proteome</keyword>
<keyword evidence="2 8" id="KW-0808">Transferase</keyword>
<feature type="binding site" evidence="8">
    <location>
        <position position="55"/>
    </location>
    <ligand>
        <name>GTP</name>
        <dbReference type="ChEBI" id="CHEBI:37565"/>
    </ligand>
</feature>
<comment type="function">
    <text evidence="8">Transfers a GMP moiety from GTP to Mo-molybdopterin (Mo-MPT) cofactor (Moco or molybdenum cofactor) to form Mo-molybdopterin guanine dinucleotide (Mo-MGD) cofactor.</text>
</comment>
<evidence type="ECO:0000313" key="10">
    <source>
        <dbReference type="EMBL" id="SEO55433.1"/>
    </source>
</evidence>
<evidence type="ECO:0000256" key="6">
    <source>
        <dbReference type="ARBA" id="ARBA00023134"/>
    </source>
</evidence>
<feature type="binding site" evidence="8">
    <location>
        <begin position="14"/>
        <end position="16"/>
    </location>
    <ligand>
        <name>GTP</name>
        <dbReference type="ChEBI" id="CHEBI:37565"/>
    </ligand>
</feature>
<comment type="subcellular location">
    <subcellularLocation>
        <location evidence="8">Cytoplasm</location>
    </subcellularLocation>
</comment>
<dbReference type="GO" id="GO:1902758">
    <property type="term" value="P:bis(molybdopterin guanine dinucleotide)molybdenum biosynthetic process"/>
    <property type="evidence" value="ECO:0007669"/>
    <property type="project" value="TreeGrafter"/>
</dbReference>
<evidence type="ECO:0000313" key="11">
    <source>
        <dbReference type="Proteomes" id="UP000199615"/>
    </source>
</evidence>
<dbReference type="OrthoDB" id="9788394at2"/>
<keyword evidence="6 8" id="KW-0342">GTP-binding</keyword>
<feature type="binding site" evidence="8">
    <location>
        <position position="27"/>
    </location>
    <ligand>
        <name>GTP</name>
        <dbReference type="ChEBI" id="CHEBI:37565"/>
    </ligand>
</feature>
<comment type="domain">
    <text evidence="8">The N-terminal domain determines nucleotide recognition and specific binding, while the C-terminal domain determines the specific binding to the target protein.</text>
</comment>
<dbReference type="GO" id="GO:0046872">
    <property type="term" value="F:metal ion binding"/>
    <property type="evidence" value="ECO:0007669"/>
    <property type="project" value="UniProtKB-KW"/>
</dbReference>